<organism evidence="2 3">
    <name type="scientific">Byssothecium circinans</name>
    <dbReference type="NCBI Taxonomy" id="147558"/>
    <lineage>
        <taxon>Eukaryota</taxon>
        <taxon>Fungi</taxon>
        <taxon>Dikarya</taxon>
        <taxon>Ascomycota</taxon>
        <taxon>Pezizomycotina</taxon>
        <taxon>Dothideomycetes</taxon>
        <taxon>Pleosporomycetidae</taxon>
        <taxon>Pleosporales</taxon>
        <taxon>Massarineae</taxon>
        <taxon>Massarinaceae</taxon>
        <taxon>Byssothecium</taxon>
    </lineage>
</organism>
<dbReference type="InterPro" id="IPR036047">
    <property type="entry name" value="F-box-like_dom_sf"/>
</dbReference>
<dbReference type="CDD" id="cd09917">
    <property type="entry name" value="F-box_SF"/>
    <property type="match status" value="1"/>
</dbReference>
<accession>A0A6A5TEB8</accession>
<gene>
    <name evidence="2" type="ORF">CC80DRAFT_509781</name>
</gene>
<dbReference type="AlphaFoldDB" id="A0A6A5TEB8"/>
<reference evidence="2" key="1">
    <citation type="journal article" date="2020" name="Stud. Mycol.">
        <title>101 Dothideomycetes genomes: a test case for predicting lifestyles and emergence of pathogens.</title>
        <authorList>
            <person name="Haridas S."/>
            <person name="Albert R."/>
            <person name="Binder M."/>
            <person name="Bloem J."/>
            <person name="Labutti K."/>
            <person name="Salamov A."/>
            <person name="Andreopoulos B."/>
            <person name="Baker S."/>
            <person name="Barry K."/>
            <person name="Bills G."/>
            <person name="Bluhm B."/>
            <person name="Cannon C."/>
            <person name="Castanera R."/>
            <person name="Culley D."/>
            <person name="Daum C."/>
            <person name="Ezra D."/>
            <person name="Gonzalez J."/>
            <person name="Henrissat B."/>
            <person name="Kuo A."/>
            <person name="Liang C."/>
            <person name="Lipzen A."/>
            <person name="Lutzoni F."/>
            <person name="Magnuson J."/>
            <person name="Mondo S."/>
            <person name="Nolan M."/>
            <person name="Ohm R."/>
            <person name="Pangilinan J."/>
            <person name="Park H.-J."/>
            <person name="Ramirez L."/>
            <person name="Alfaro M."/>
            <person name="Sun H."/>
            <person name="Tritt A."/>
            <person name="Yoshinaga Y."/>
            <person name="Zwiers L.-H."/>
            <person name="Turgeon B."/>
            <person name="Goodwin S."/>
            <person name="Spatafora J."/>
            <person name="Crous P."/>
            <person name="Grigoriev I."/>
        </authorList>
    </citation>
    <scope>NUCLEOTIDE SEQUENCE</scope>
    <source>
        <strain evidence="2">CBS 675.92</strain>
    </source>
</reference>
<name>A0A6A5TEB8_9PLEO</name>
<feature type="domain" description="F-box" evidence="1">
    <location>
        <begin position="10"/>
        <end position="60"/>
    </location>
</feature>
<dbReference type="Pfam" id="PF12937">
    <property type="entry name" value="F-box-like"/>
    <property type="match status" value="1"/>
</dbReference>
<protein>
    <recommendedName>
        <fullName evidence="1">F-box domain-containing protein</fullName>
    </recommendedName>
</protein>
<dbReference type="EMBL" id="ML977026">
    <property type="protein sequence ID" value="KAF1950444.1"/>
    <property type="molecule type" value="Genomic_DNA"/>
</dbReference>
<evidence type="ECO:0000313" key="2">
    <source>
        <dbReference type="EMBL" id="KAF1950444.1"/>
    </source>
</evidence>
<dbReference type="OrthoDB" id="3735800at2759"/>
<dbReference type="Gene3D" id="1.20.1280.50">
    <property type="match status" value="1"/>
</dbReference>
<dbReference type="SUPFAM" id="SSF81383">
    <property type="entry name" value="F-box domain"/>
    <property type="match status" value="1"/>
</dbReference>
<sequence>MESSAKATPYLPPELWNQIFSHLTILRDGKANNDAQTLCSMCLVSHRFREVAQPHLYATIKLDIASHQAKRLRQTLRAKPHLGLAVKEVVIECSSDYYGLELRHFLQELLQSMRHLRLFHSNHRGCTIKLIESVLYKEGSSYKVDVPTDLANLRSLELLAHDLVFKYNYVLRLPQLERLCLNFVDLSDHNEDTSLPDDWGWISPTVKELVLRLALPAMFALCLRRRSLSALSRSLPCLEALTIEHSNELVTPILIRRTMAAFSPQLETSLRRLETASIFPYHSNGSASVMSTNGM</sequence>
<evidence type="ECO:0000259" key="1">
    <source>
        <dbReference type="Pfam" id="PF12937"/>
    </source>
</evidence>
<dbReference type="Proteomes" id="UP000800035">
    <property type="component" value="Unassembled WGS sequence"/>
</dbReference>
<evidence type="ECO:0000313" key="3">
    <source>
        <dbReference type="Proteomes" id="UP000800035"/>
    </source>
</evidence>
<dbReference type="InterPro" id="IPR001810">
    <property type="entry name" value="F-box_dom"/>
</dbReference>
<proteinExistence type="predicted"/>
<keyword evidence="3" id="KW-1185">Reference proteome</keyword>